<evidence type="ECO:0000256" key="1">
    <source>
        <dbReference type="SAM" id="SignalP"/>
    </source>
</evidence>
<sequence>MCLPLCCSLFLCLPLLDDTMTSDESEVVFSKTQLLSGLSIPLLVPGLALAAAMNMPQIFMKKGSIPPSLVEIDIPYLTERNPVVKLAQGFFDLWPSLLHESSFVSFPSYSTKDYTTKVDVLLPDHSNAPAADTDCSSDHQKKLQHLQKLMWMVIDAANGDVLNSTMNEAVPQT</sequence>
<organism evidence="2 3">
    <name type="scientific">Cricetulus griseus</name>
    <name type="common">Chinese hamster</name>
    <name type="synonym">Cricetulus barabensis griseus</name>
    <dbReference type="NCBI Taxonomy" id="10029"/>
    <lineage>
        <taxon>Eukaryota</taxon>
        <taxon>Metazoa</taxon>
        <taxon>Chordata</taxon>
        <taxon>Craniata</taxon>
        <taxon>Vertebrata</taxon>
        <taxon>Euteleostomi</taxon>
        <taxon>Mammalia</taxon>
        <taxon>Eutheria</taxon>
        <taxon>Euarchontoglires</taxon>
        <taxon>Glires</taxon>
        <taxon>Rodentia</taxon>
        <taxon>Myomorpha</taxon>
        <taxon>Muroidea</taxon>
        <taxon>Cricetidae</taxon>
        <taxon>Cricetinae</taxon>
        <taxon>Cricetulus</taxon>
    </lineage>
</organism>
<accession>A0A061IND8</accession>
<dbReference type="AlphaFoldDB" id="A0A061IND8"/>
<proteinExistence type="predicted"/>
<evidence type="ECO:0000313" key="3">
    <source>
        <dbReference type="Proteomes" id="UP000030759"/>
    </source>
</evidence>
<keyword evidence="1" id="KW-0732">Signal</keyword>
<dbReference type="EMBL" id="KE664676">
    <property type="protein sequence ID" value="ERE89591.1"/>
    <property type="molecule type" value="Genomic_DNA"/>
</dbReference>
<gene>
    <name evidence="2" type="ORF">H671_1g2242</name>
</gene>
<protein>
    <submittedName>
        <fullName evidence="2">Zinc finger protein</fullName>
    </submittedName>
</protein>
<feature type="signal peptide" evidence="1">
    <location>
        <begin position="1"/>
        <end position="21"/>
    </location>
</feature>
<name>A0A061IND8_CRIGR</name>
<dbReference type="Proteomes" id="UP000030759">
    <property type="component" value="Unassembled WGS sequence"/>
</dbReference>
<feature type="chain" id="PRO_5001600878" evidence="1">
    <location>
        <begin position="22"/>
        <end position="173"/>
    </location>
</feature>
<evidence type="ECO:0000313" key="2">
    <source>
        <dbReference type="EMBL" id="ERE89591.1"/>
    </source>
</evidence>
<reference evidence="3" key="1">
    <citation type="journal article" date="2013" name="Nat. Biotechnol.">
        <title>Chinese hamster genome sequenced from sorted chromosomes.</title>
        <authorList>
            <person name="Brinkrolf K."/>
            <person name="Rupp O."/>
            <person name="Laux H."/>
            <person name="Kollin F."/>
            <person name="Ernst W."/>
            <person name="Linke B."/>
            <person name="Kofler R."/>
            <person name="Romand S."/>
            <person name="Hesse F."/>
            <person name="Budach W.E."/>
            <person name="Galosy S."/>
            <person name="Muller D."/>
            <person name="Noll T."/>
            <person name="Wienberg J."/>
            <person name="Jostock T."/>
            <person name="Leonard M."/>
            <person name="Grillari J."/>
            <person name="Tauch A."/>
            <person name="Goesmann A."/>
            <person name="Helk B."/>
            <person name="Mott J.E."/>
            <person name="Puhler A."/>
            <person name="Borth N."/>
        </authorList>
    </citation>
    <scope>NUCLEOTIDE SEQUENCE [LARGE SCALE GENOMIC DNA]</scope>
    <source>
        <strain evidence="3">17A/GY</strain>
    </source>
</reference>